<organism evidence="2 3">
    <name type="scientific">Flavobacterium frigidarium</name>
    <dbReference type="NCBI Taxonomy" id="99286"/>
    <lineage>
        <taxon>Bacteria</taxon>
        <taxon>Pseudomonadati</taxon>
        <taxon>Bacteroidota</taxon>
        <taxon>Flavobacteriia</taxon>
        <taxon>Flavobacteriales</taxon>
        <taxon>Flavobacteriaceae</taxon>
        <taxon>Flavobacterium</taxon>
    </lineage>
</organism>
<sequence length="80" mass="9137">MLKKILIFPFLVIVRFYQLVISPLTPASCRFEPTCSTYMIQALKEHGLFYGGFLGLKRIVSCNPWGKTGYDPVPKKNCNH</sequence>
<keyword evidence="1" id="KW-0472">Membrane</keyword>
<evidence type="ECO:0000256" key="1">
    <source>
        <dbReference type="HAMAP-Rule" id="MF_00386"/>
    </source>
</evidence>
<proteinExistence type="inferred from homology"/>
<comment type="subcellular location">
    <subcellularLocation>
        <location evidence="1">Cell membrane</location>
        <topology evidence="1">Peripheral membrane protein</topology>
        <orientation evidence="1">Cytoplasmic side</orientation>
    </subcellularLocation>
</comment>
<evidence type="ECO:0000313" key="3">
    <source>
        <dbReference type="Proteomes" id="UP001568894"/>
    </source>
</evidence>
<dbReference type="PANTHER" id="PTHR33383">
    <property type="entry name" value="MEMBRANE PROTEIN INSERTION EFFICIENCY FACTOR-RELATED"/>
    <property type="match status" value="1"/>
</dbReference>
<dbReference type="NCBIfam" id="TIGR00278">
    <property type="entry name" value="membrane protein insertion efficiency factor YidD"/>
    <property type="match status" value="1"/>
</dbReference>
<dbReference type="HAMAP" id="MF_00386">
    <property type="entry name" value="UPF0161_YidD"/>
    <property type="match status" value="1"/>
</dbReference>
<dbReference type="EMBL" id="JASMRN010000016">
    <property type="protein sequence ID" value="MEZ7516615.1"/>
    <property type="molecule type" value="Genomic_DNA"/>
</dbReference>
<reference evidence="2 3" key="1">
    <citation type="submission" date="2023-05" db="EMBL/GenBank/DDBJ databases">
        <title>Adaptations of aquatic viruses from atmosphere-close ecosystems of the Central Arctic Ocean.</title>
        <authorList>
            <person name="Rahlff J."/>
            <person name="Holmfeldt K."/>
        </authorList>
    </citation>
    <scope>NUCLEOTIDE SEQUENCE [LARGE SCALE GENOMIC DNA]</scope>
    <source>
        <strain evidence="2 3">Arc14</strain>
    </source>
</reference>
<keyword evidence="1" id="KW-1003">Cell membrane</keyword>
<protein>
    <recommendedName>
        <fullName evidence="1">Putative membrane protein insertion efficiency factor</fullName>
    </recommendedName>
</protein>
<dbReference type="Pfam" id="PF01809">
    <property type="entry name" value="YidD"/>
    <property type="match status" value="1"/>
</dbReference>
<evidence type="ECO:0000313" key="2">
    <source>
        <dbReference type="EMBL" id="MEZ7516615.1"/>
    </source>
</evidence>
<accession>A0ABV4KG10</accession>
<gene>
    <name evidence="2" type="primary">yidD</name>
    <name evidence="2" type="ORF">QO192_15150</name>
</gene>
<name>A0ABV4KG10_9FLAO</name>
<comment type="similarity">
    <text evidence="1">Belongs to the UPF0161 family.</text>
</comment>
<dbReference type="PANTHER" id="PTHR33383:SF1">
    <property type="entry name" value="MEMBRANE PROTEIN INSERTION EFFICIENCY FACTOR-RELATED"/>
    <property type="match status" value="1"/>
</dbReference>
<comment type="function">
    <text evidence="1">Could be involved in insertion of integral membrane proteins into the membrane.</text>
</comment>
<dbReference type="Proteomes" id="UP001568894">
    <property type="component" value="Unassembled WGS sequence"/>
</dbReference>
<dbReference type="SMART" id="SM01234">
    <property type="entry name" value="Haemolytic"/>
    <property type="match status" value="1"/>
</dbReference>
<dbReference type="RefSeq" id="WP_026706758.1">
    <property type="nucleotide sequence ID" value="NZ_CAXBLC010000004.1"/>
</dbReference>
<comment type="caution">
    <text evidence="2">The sequence shown here is derived from an EMBL/GenBank/DDBJ whole genome shotgun (WGS) entry which is preliminary data.</text>
</comment>
<keyword evidence="3" id="KW-1185">Reference proteome</keyword>
<dbReference type="InterPro" id="IPR002696">
    <property type="entry name" value="Membr_insert_effic_factor_YidD"/>
</dbReference>